<keyword evidence="18" id="KW-0282">Flagellum</keyword>
<name>A0A7J7S1I9_MYOMY</name>
<evidence type="ECO:0000256" key="8">
    <source>
        <dbReference type="ARBA" id="ARBA00023054"/>
    </source>
</evidence>
<dbReference type="EMBL" id="JABWUV010000020">
    <property type="protein sequence ID" value="KAF6282306.1"/>
    <property type="molecule type" value="Genomic_DNA"/>
</dbReference>
<organism evidence="18 19">
    <name type="scientific">Myotis myotis</name>
    <name type="common">Greater mouse-eared bat</name>
    <name type="synonym">Vespertilio myotis</name>
    <dbReference type="NCBI Taxonomy" id="51298"/>
    <lineage>
        <taxon>Eukaryota</taxon>
        <taxon>Metazoa</taxon>
        <taxon>Chordata</taxon>
        <taxon>Craniata</taxon>
        <taxon>Vertebrata</taxon>
        <taxon>Euteleostomi</taxon>
        <taxon>Mammalia</taxon>
        <taxon>Eutheria</taxon>
        <taxon>Laurasiatheria</taxon>
        <taxon>Chiroptera</taxon>
        <taxon>Yangochiroptera</taxon>
        <taxon>Vespertilionidae</taxon>
        <taxon>Myotis</taxon>
    </lineage>
</organism>
<evidence type="ECO:0000256" key="12">
    <source>
        <dbReference type="ARBA" id="ARBA00043983"/>
    </source>
</evidence>
<dbReference type="AlphaFoldDB" id="A0A7J7S1I9"/>
<dbReference type="GO" id="GO:0015631">
    <property type="term" value="F:tubulin binding"/>
    <property type="evidence" value="ECO:0007669"/>
    <property type="project" value="InterPro"/>
</dbReference>
<evidence type="ECO:0000256" key="10">
    <source>
        <dbReference type="ARBA" id="ARBA00023212"/>
    </source>
</evidence>
<evidence type="ECO:0000256" key="3">
    <source>
        <dbReference type="ARBA" id="ARBA00022553"/>
    </source>
</evidence>
<feature type="domain" description="IFT81 calponin homology" evidence="17">
    <location>
        <begin position="3"/>
        <end position="126"/>
    </location>
</feature>
<dbReference type="GO" id="GO:0060271">
    <property type="term" value="P:cilium assembly"/>
    <property type="evidence" value="ECO:0007669"/>
    <property type="project" value="InterPro"/>
</dbReference>
<comment type="function">
    <text evidence="13">Component of the intraflagellar transport (IFT) complex B: together with IFT74, forms a tubulin-binding module that specifically mediates transport of tubulin within the cilium. Binds tubulin via its CH (calponin-homology)-like region. Required for ciliogenesis. Required for proper regulation of SHH signaling. Plays an important role during spermatogenesis by modulating the assembly and elongation of the sperm flagella.</text>
</comment>
<dbReference type="InterPro" id="IPR043016">
    <property type="entry name" value="IFT81_N_sf"/>
</dbReference>
<protein>
    <recommendedName>
        <fullName evidence="14">Intraflagellar transport protein 81 homolog</fullName>
    </recommendedName>
    <alternativeName>
        <fullName evidence="15">Carnitine deficiency-associated protein expressed in ventricle 1</fullName>
    </alternativeName>
</protein>
<evidence type="ECO:0000256" key="1">
    <source>
        <dbReference type="ARBA" id="ARBA00004120"/>
    </source>
</evidence>
<evidence type="ECO:0000256" key="14">
    <source>
        <dbReference type="ARBA" id="ARBA00073058"/>
    </source>
</evidence>
<keyword evidence="4" id="KW-0221">Differentiation</keyword>
<dbReference type="Gene3D" id="1.10.418.70">
    <property type="entry name" value="Intraflagellar transport protein 81, N-terminal domain"/>
    <property type="match status" value="1"/>
</dbReference>
<dbReference type="Proteomes" id="UP000527355">
    <property type="component" value="Unassembled WGS sequence"/>
</dbReference>
<reference evidence="18 19" key="1">
    <citation type="journal article" date="2020" name="Nature">
        <title>Six reference-quality genomes reveal evolution of bat adaptations.</title>
        <authorList>
            <person name="Jebb D."/>
            <person name="Huang Z."/>
            <person name="Pippel M."/>
            <person name="Hughes G.M."/>
            <person name="Lavrichenko K."/>
            <person name="Devanna P."/>
            <person name="Winkler S."/>
            <person name="Jermiin L.S."/>
            <person name="Skirmuntt E.C."/>
            <person name="Katzourakis A."/>
            <person name="Burkitt-Gray L."/>
            <person name="Ray D.A."/>
            <person name="Sullivan K.A.M."/>
            <person name="Roscito J.G."/>
            <person name="Kirilenko B.M."/>
            <person name="Davalos L.M."/>
            <person name="Corthals A.P."/>
            <person name="Power M.L."/>
            <person name="Jones G."/>
            <person name="Ransome R.D."/>
            <person name="Dechmann D.K.N."/>
            <person name="Locatelli A.G."/>
            <person name="Puechmaille S.J."/>
            <person name="Fedrigo O."/>
            <person name="Jarvis E.D."/>
            <person name="Hiller M."/>
            <person name="Vernes S.C."/>
            <person name="Myers E.W."/>
            <person name="Teeling E.C."/>
        </authorList>
    </citation>
    <scope>NUCLEOTIDE SEQUENCE [LARGE SCALE GENOMIC DNA]</scope>
    <source>
        <strain evidence="18">MMyoMyo1</strain>
        <tissue evidence="18">Flight muscle</tissue>
    </source>
</reference>
<dbReference type="VEuPathDB" id="HostDB:GeneID_118678536"/>
<gene>
    <name evidence="18" type="ORF">mMyoMyo1_006663</name>
</gene>
<keyword evidence="3" id="KW-0597">Phosphoprotein</keyword>
<dbReference type="GO" id="GO:0030992">
    <property type="term" value="C:intraciliary transport particle B"/>
    <property type="evidence" value="ECO:0007669"/>
    <property type="project" value="InterPro"/>
</dbReference>
<dbReference type="GO" id="GO:0042073">
    <property type="term" value="P:intraciliary transport"/>
    <property type="evidence" value="ECO:0007669"/>
    <property type="project" value="InterPro"/>
</dbReference>
<keyword evidence="9" id="KW-0969">Cilium</keyword>
<sequence>MSDQIKFIVDNLNKEPFKKSYNLITFDSLEPMQLLQVLNDVLAEIDPKQVVDIREEMPEQTAKRMLSLLGILKYKPPGNATDMSTFRQGLVIGSKPVIYPVLHWLLQRTNELKKRAYLARFLIKLEVPSEFLQDETVADTNKQYEELMEAFKTLHKECEQLKTSGFSTAEIRRDISAMEEEKDQLIKRVERLKKRVETVQNHQRMLKIARQLRVEKEREEFLAQQKQEQKNQLFHAVQRLQRVQNQLKSMRHAAADAKPESLMKRLEEEIKFNSYMVTEKFPKELENKKKELHFLQKVVSEPAMGHSDLLELESKINEINTQINQLIEKKMLRNEPIEGKLSLYRQQASIISRKKEAKAEELQETKEKLASLEREVSVKTNQAREFDGTEVLKGDERTEELLKQRLENIQHQLQTIEEKKGISGYSYTQEELERVSALKSEVDEMKGRTLDDMSEMVRKLNSLVSEKKSALAPVIKELRQLRQKCQELTQECDEKKSQYDSCAAGLESNRSKLEQEVRGLREECLQEESKYHYTNCMIKNLEVQLHRAIDEMKAYVSSDQQEKRKAIREQYTKNIAEQENLGKKLREKQKAVRESHGPNMKQVKMWRDFEQLMECKKQCFLKQQNQTSIGQVIQEGGEDRLIL</sequence>
<feature type="coiled-coil region" evidence="16">
    <location>
        <begin position="309"/>
        <end position="419"/>
    </location>
</feature>
<evidence type="ECO:0000313" key="18">
    <source>
        <dbReference type="EMBL" id="KAF6282306.1"/>
    </source>
</evidence>
<evidence type="ECO:0000256" key="11">
    <source>
        <dbReference type="ARBA" id="ARBA00023273"/>
    </source>
</evidence>
<dbReference type="PANTHER" id="PTHR15614">
    <property type="entry name" value="INTRAFLAGELLAR TRANSPORT PROTEIN 81 HOMOLOG"/>
    <property type="match status" value="1"/>
</dbReference>
<evidence type="ECO:0000256" key="4">
    <source>
        <dbReference type="ARBA" id="ARBA00022782"/>
    </source>
</evidence>
<dbReference type="GO" id="GO:0036064">
    <property type="term" value="C:ciliary basal body"/>
    <property type="evidence" value="ECO:0007669"/>
    <property type="project" value="TreeGrafter"/>
</dbReference>
<keyword evidence="8 16" id="KW-0175">Coiled coil</keyword>
<dbReference type="InterPro" id="IPR029600">
    <property type="entry name" value="IFT81"/>
</dbReference>
<evidence type="ECO:0000256" key="5">
    <source>
        <dbReference type="ARBA" id="ARBA00022794"/>
    </source>
</evidence>
<evidence type="ECO:0000259" key="17">
    <source>
        <dbReference type="Pfam" id="PF18383"/>
    </source>
</evidence>
<dbReference type="InterPro" id="IPR041146">
    <property type="entry name" value="IFT81_CH"/>
</dbReference>
<accession>A0A7J7S1I9</accession>
<dbReference type="Pfam" id="PF18383">
    <property type="entry name" value="IFT81_CH"/>
    <property type="match status" value="1"/>
</dbReference>
<comment type="subcellular location">
    <subcellularLocation>
        <location evidence="1">Cytoplasm</location>
        <location evidence="1">Cytoskeleton</location>
        <location evidence="1">Cilium basal body</location>
    </subcellularLocation>
</comment>
<evidence type="ECO:0000256" key="13">
    <source>
        <dbReference type="ARBA" id="ARBA00055755"/>
    </source>
</evidence>
<evidence type="ECO:0000256" key="7">
    <source>
        <dbReference type="ARBA" id="ARBA00022990"/>
    </source>
</evidence>
<keyword evidence="10" id="KW-0206">Cytoskeleton</keyword>
<evidence type="ECO:0000313" key="19">
    <source>
        <dbReference type="Proteomes" id="UP000527355"/>
    </source>
</evidence>
<proteinExistence type="inferred from homology"/>
<comment type="caution">
    <text evidence="18">The sequence shown here is derived from an EMBL/GenBank/DDBJ whole genome shotgun (WGS) entry which is preliminary data.</text>
</comment>
<keyword evidence="5" id="KW-0970">Cilium biogenesis/degradation</keyword>
<feature type="coiled-coil region" evidence="16">
    <location>
        <begin position="471"/>
        <end position="588"/>
    </location>
</feature>
<keyword evidence="6" id="KW-0744">Spermatogenesis</keyword>
<evidence type="ECO:0000256" key="2">
    <source>
        <dbReference type="ARBA" id="ARBA00022490"/>
    </source>
</evidence>
<evidence type="ECO:0000256" key="16">
    <source>
        <dbReference type="SAM" id="Coils"/>
    </source>
</evidence>
<dbReference type="PANTHER" id="PTHR15614:SF2">
    <property type="entry name" value="INTRAFLAGELLAR TRANSPORT PROTEIN 81 HOMOLOG"/>
    <property type="match status" value="1"/>
</dbReference>
<dbReference type="FunFam" id="1.10.418.70:FF:000001">
    <property type="entry name" value="Intraflagellar transport protein 81 homolog"/>
    <property type="match status" value="1"/>
</dbReference>
<dbReference type="GO" id="GO:0007283">
    <property type="term" value="P:spermatogenesis"/>
    <property type="evidence" value="ECO:0007669"/>
    <property type="project" value="UniProtKB-KW"/>
</dbReference>
<dbReference type="GO" id="GO:0030154">
    <property type="term" value="P:cell differentiation"/>
    <property type="evidence" value="ECO:0007669"/>
    <property type="project" value="UniProtKB-KW"/>
</dbReference>
<evidence type="ECO:0000256" key="9">
    <source>
        <dbReference type="ARBA" id="ARBA00023069"/>
    </source>
</evidence>
<keyword evidence="2" id="KW-0963">Cytoplasm</keyword>
<comment type="similarity">
    <text evidence="12">Belongs to the IFT81 family.</text>
</comment>
<keyword evidence="19" id="KW-1185">Reference proteome</keyword>
<keyword evidence="7" id="KW-0007">Acetylation</keyword>
<feature type="coiled-coil region" evidence="16">
    <location>
        <begin position="137"/>
        <end position="246"/>
    </location>
</feature>
<evidence type="ECO:0000256" key="15">
    <source>
        <dbReference type="ARBA" id="ARBA00079903"/>
    </source>
</evidence>
<keyword evidence="11" id="KW-0966">Cell projection</keyword>
<evidence type="ECO:0000256" key="6">
    <source>
        <dbReference type="ARBA" id="ARBA00022871"/>
    </source>
</evidence>